<organism evidence="1">
    <name type="scientific">marine sediment metagenome</name>
    <dbReference type="NCBI Taxonomy" id="412755"/>
    <lineage>
        <taxon>unclassified sequences</taxon>
        <taxon>metagenomes</taxon>
        <taxon>ecological metagenomes</taxon>
    </lineage>
</organism>
<comment type="caution">
    <text evidence="1">The sequence shown here is derived from an EMBL/GenBank/DDBJ whole genome shotgun (WGS) entry which is preliminary data.</text>
</comment>
<dbReference type="AlphaFoldDB" id="X1CZR5"/>
<dbReference type="EMBL" id="BART01039446">
    <property type="protein sequence ID" value="GAH14026.1"/>
    <property type="molecule type" value="Genomic_DNA"/>
</dbReference>
<name>X1CZR5_9ZZZZ</name>
<sequence>ALYATPYEVIVSGTFSGGLGTVICQLPPPYLYIWVFICSV</sequence>
<protein>
    <submittedName>
        <fullName evidence="1">Uncharacterized protein</fullName>
    </submittedName>
</protein>
<feature type="non-terminal residue" evidence="1">
    <location>
        <position position="1"/>
    </location>
</feature>
<proteinExistence type="predicted"/>
<reference evidence="1" key="1">
    <citation type="journal article" date="2014" name="Front. Microbiol.">
        <title>High frequency of phylogenetically diverse reductive dehalogenase-homologous genes in deep subseafloor sedimentary metagenomes.</title>
        <authorList>
            <person name="Kawai M."/>
            <person name="Futagami T."/>
            <person name="Toyoda A."/>
            <person name="Takaki Y."/>
            <person name="Nishi S."/>
            <person name="Hori S."/>
            <person name="Arai W."/>
            <person name="Tsubouchi T."/>
            <person name="Morono Y."/>
            <person name="Uchiyama I."/>
            <person name="Ito T."/>
            <person name="Fujiyama A."/>
            <person name="Inagaki F."/>
            <person name="Takami H."/>
        </authorList>
    </citation>
    <scope>NUCLEOTIDE SEQUENCE</scope>
    <source>
        <strain evidence="1">Expedition CK06-06</strain>
    </source>
</reference>
<gene>
    <name evidence="1" type="ORF">S01H4_64827</name>
</gene>
<evidence type="ECO:0000313" key="1">
    <source>
        <dbReference type="EMBL" id="GAH14026.1"/>
    </source>
</evidence>
<accession>X1CZR5</accession>